<keyword evidence="4" id="KW-1185">Reference proteome</keyword>
<dbReference type="STRING" id="33114.A0A2G2WCI3"/>
<proteinExistence type="predicted"/>
<organism evidence="3 4">
    <name type="scientific">Capsicum baccatum</name>
    <name type="common">Peruvian pepper</name>
    <dbReference type="NCBI Taxonomy" id="33114"/>
    <lineage>
        <taxon>Eukaryota</taxon>
        <taxon>Viridiplantae</taxon>
        <taxon>Streptophyta</taxon>
        <taxon>Embryophyta</taxon>
        <taxon>Tracheophyta</taxon>
        <taxon>Spermatophyta</taxon>
        <taxon>Magnoliopsida</taxon>
        <taxon>eudicotyledons</taxon>
        <taxon>Gunneridae</taxon>
        <taxon>Pentapetalae</taxon>
        <taxon>asterids</taxon>
        <taxon>lamiids</taxon>
        <taxon>Solanales</taxon>
        <taxon>Solanaceae</taxon>
        <taxon>Solanoideae</taxon>
        <taxon>Capsiceae</taxon>
        <taxon>Capsicum</taxon>
    </lineage>
</organism>
<evidence type="ECO:0000256" key="1">
    <source>
        <dbReference type="SAM" id="MobiDB-lite"/>
    </source>
</evidence>
<comment type="caution">
    <text evidence="3">The sequence shown here is derived from an EMBL/GenBank/DDBJ whole genome shotgun (WGS) entry which is preliminary data.</text>
</comment>
<reference evidence="3 4" key="1">
    <citation type="journal article" date="2017" name="Genome Biol.">
        <title>New reference genome sequences of hot pepper reveal the massive evolution of plant disease-resistance genes by retroduplication.</title>
        <authorList>
            <person name="Kim S."/>
            <person name="Park J."/>
            <person name="Yeom S.I."/>
            <person name="Kim Y.M."/>
            <person name="Seo E."/>
            <person name="Kim K.T."/>
            <person name="Kim M.S."/>
            <person name="Lee J.M."/>
            <person name="Cheong K."/>
            <person name="Shin H.S."/>
            <person name="Kim S.B."/>
            <person name="Han K."/>
            <person name="Lee J."/>
            <person name="Park M."/>
            <person name="Lee H.A."/>
            <person name="Lee H.Y."/>
            <person name="Lee Y."/>
            <person name="Oh S."/>
            <person name="Lee J.H."/>
            <person name="Choi E."/>
            <person name="Choi E."/>
            <person name="Lee S.E."/>
            <person name="Jeon J."/>
            <person name="Kim H."/>
            <person name="Choi G."/>
            <person name="Song H."/>
            <person name="Lee J."/>
            <person name="Lee S.C."/>
            <person name="Kwon J.K."/>
            <person name="Lee H.Y."/>
            <person name="Koo N."/>
            <person name="Hong Y."/>
            <person name="Kim R.W."/>
            <person name="Kang W.H."/>
            <person name="Huh J.H."/>
            <person name="Kang B.C."/>
            <person name="Yang T.J."/>
            <person name="Lee Y.H."/>
            <person name="Bennetzen J.L."/>
            <person name="Choi D."/>
        </authorList>
    </citation>
    <scope>NUCLEOTIDE SEQUENCE [LARGE SCALE GENOMIC DNA]</scope>
    <source>
        <strain evidence="4">cv. PBC81</strain>
    </source>
</reference>
<evidence type="ECO:0000259" key="2">
    <source>
        <dbReference type="SMART" id="SM00745"/>
    </source>
</evidence>
<dbReference type="OrthoDB" id="29072at2759"/>
<dbReference type="EMBL" id="MLFT02000007">
    <property type="protein sequence ID" value="PHT42879.1"/>
    <property type="molecule type" value="Genomic_DNA"/>
</dbReference>
<evidence type="ECO:0000313" key="4">
    <source>
        <dbReference type="Proteomes" id="UP000224567"/>
    </source>
</evidence>
<evidence type="ECO:0000313" key="3">
    <source>
        <dbReference type="EMBL" id="PHT42879.1"/>
    </source>
</evidence>
<dbReference type="InterPro" id="IPR007330">
    <property type="entry name" value="MIT_dom"/>
</dbReference>
<dbReference type="FunFam" id="1.20.58.80:FF:000007">
    <property type="entry name" value="Suppressor of K+ transport growth defect 1"/>
    <property type="match status" value="1"/>
</dbReference>
<sequence length="105" mass="11762">MHNNFKELAVAYVKQAVEEDSTRNYAKAFSLYINALPYFNTHLKYEKNSIIKETITQKFVEYLSRAEEIHIVVDDGGGGTTSNGDAIVASCTKSKPKNRGREGDD</sequence>
<dbReference type="Gene3D" id="1.20.58.80">
    <property type="entry name" value="Phosphotransferase system, lactose/cellobiose-type IIA subunit"/>
    <property type="match status" value="1"/>
</dbReference>
<gene>
    <name evidence="3" type="ORF">CQW23_16904</name>
</gene>
<protein>
    <submittedName>
        <fullName evidence="3">Protein SUPPRESSOR OF K(+) TRANSPORT GROWTH DEFECT 1</fullName>
    </submittedName>
</protein>
<dbReference type="AlphaFoldDB" id="A0A2G2WCI3"/>
<name>A0A2G2WCI3_CAPBA</name>
<dbReference type="Pfam" id="PF04212">
    <property type="entry name" value="MIT"/>
    <property type="match status" value="1"/>
</dbReference>
<dbReference type="Proteomes" id="UP000224567">
    <property type="component" value="Unassembled WGS sequence"/>
</dbReference>
<reference evidence="4" key="2">
    <citation type="journal article" date="2017" name="J. Anim. Genet.">
        <title>Multiple reference genome sequences of hot pepper reveal the massive evolution of plant disease resistance genes by retroduplication.</title>
        <authorList>
            <person name="Kim S."/>
            <person name="Park J."/>
            <person name="Yeom S.-I."/>
            <person name="Kim Y.-M."/>
            <person name="Seo E."/>
            <person name="Kim K.-T."/>
            <person name="Kim M.-S."/>
            <person name="Lee J.M."/>
            <person name="Cheong K."/>
            <person name="Shin H.-S."/>
            <person name="Kim S.-B."/>
            <person name="Han K."/>
            <person name="Lee J."/>
            <person name="Park M."/>
            <person name="Lee H.-A."/>
            <person name="Lee H.-Y."/>
            <person name="Lee Y."/>
            <person name="Oh S."/>
            <person name="Lee J.H."/>
            <person name="Choi E."/>
            <person name="Choi E."/>
            <person name="Lee S.E."/>
            <person name="Jeon J."/>
            <person name="Kim H."/>
            <person name="Choi G."/>
            <person name="Song H."/>
            <person name="Lee J."/>
            <person name="Lee S.-C."/>
            <person name="Kwon J.-K."/>
            <person name="Lee H.-Y."/>
            <person name="Koo N."/>
            <person name="Hong Y."/>
            <person name="Kim R.W."/>
            <person name="Kang W.-H."/>
            <person name="Huh J.H."/>
            <person name="Kang B.-C."/>
            <person name="Yang T.-J."/>
            <person name="Lee Y.-H."/>
            <person name="Bennetzen J.L."/>
            <person name="Choi D."/>
        </authorList>
    </citation>
    <scope>NUCLEOTIDE SEQUENCE [LARGE SCALE GENOMIC DNA]</scope>
    <source>
        <strain evidence="4">cv. PBC81</strain>
    </source>
</reference>
<dbReference type="SUPFAM" id="SSF116846">
    <property type="entry name" value="MIT domain"/>
    <property type="match status" value="1"/>
</dbReference>
<feature type="region of interest" description="Disordered" evidence="1">
    <location>
        <begin position="74"/>
        <end position="105"/>
    </location>
</feature>
<dbReference type="SMART" id="SM00745">
    <property type="entry name" value="MIT"/>
    <property type="match status" value="1"/>
</dbReference>
<dbReference type="InterPro" id="IPR036181">
    <property type="entry name" value="MIT_dom_sf"/>
</dbReference>
<accession>A0A2G2WCI3</accession>
<feature type="domain" description="MIT" evidence="2">
    <location>
        <begin position="2"/>
        <end position="79"/>
    </location>
</feature>